<feature type="transmembrane region" description="Helical" evidence="1">
    <location>
        <begin position="36"/>
        <end position="60"/>
    </location>
</feature>
<sequence length="136" mass="15504">SKAVNLFYCTNILISDSIFHNNVESFFGFDHNLNYLLIYLVHGATFVLPLFMGLIIGFIAPFNSHKTFAIVLTILLGIGFIVTDFISIIRQYKWENNIEILVPFLVVGTILSLLHLNASLFLSRKIRKDIQKKKGE</sequence>
<evidence type="ECO:0000313" key="2">
    <source>
        <dbReference type="EMBL" id="GAG97254.1"/>
    </source>
</evidence>
<keyword evidence="1" id="KW-0472">Membrane</keyword>
<dbReference type="EMBL" id="BART01021191">
    <property type="protein sequence ID" value="GAG97254.1"/>
    <property type="molecule type" value="Genomic_DNA"/>
</dbReference>
<protein>
    <submittedName>
        <fullName evidence="2">Uncharacterized protein</fullName>
    </submittedName>
</protein>
<evidence type="ECO:0000256" key="1">
    <source>
        <dbReference type="SAM" id="Phobius"/>
    </source>
</evidence>
<keyword evidence="1" id="KW-1133">Transmembrane helix</keyword>
<dbReference type="AlphaFoldDB" id="X1BMT7"/>
<name>X1BMT7_9ZZZZ</name>
<reference evidence="2" key="1">
    <citation type="journal article" date="2014" name="Front. Microbiol.">
        <title>High frequency of phylogenetically diverse reductive dehalogenase-homologous genes in deep subseafloor sedimentary metagenomes.</title>
        <authorList>
            <person name="Kawai M."/>
            <person name="Futagami T."/>
            <person name="Toyoda A."/>
            <person name="Takaki Y."/>
            <person name="Nishi S."/>
            <person name="Hori S."/>
            <person name="Arai W."/>
            <person name="Tsubouchi T."/>
            <person name="Morono Y."/>
            <person name="Uchiyama I."/>
            <person name="Ito T."/>
            <person name="Fujiyama A."/>
            <person name="Inagaki F."/>
            <person name="Takami H."/>
        </authorList>
    </citation>
    <scope>NUCLEOTIDE SEQUENCE</scope>
    <source>
        <strain evidence="2">Expedition CK06-06</strain>
    </source>
</reference>
<organism evidence="2">
    <name type="scientific">marine sediment metagenome</name>
    <dbReference type="NCBI Taxonomy" id="412755"/>
    <lineage>
        <taxon>unclassified sequences</taxon>
        <taxon>metagenomes</taxon>
        <taxon>ecological metagenomes</taxon>
    </lineage>
</organism>
<feature type="transmembrane region" description="Helical" evidence="1">
    <location>
        <begin position="101"/>
        <end position="123"/>
    </location>
</feature>
<feature type="transmembrane region" description="Helical" evidence="1">
    <location>
        <begin position="67"/>
        <end position="89"/>
    </location>
</feature>
<comment type="caution">
    <text evidence="2">The sequence shown here is derived from an EMBL/GenBank/DDBJ whole genome shotgun (WGS) entry which is preliminary data.</text>
</comment>
<gene>
    <name evidence="2" type="ORF">S01H4_39174</name>
</gene>
<proteinExistence type="predicted"/>
<feature type="non-terminal residue" evidence="2">
    <location>
        <position position="1"/>
    </location>
</feature>
<accession>X1BMT7</accession>
<keyword evidence="1" id="KW-0812">Transmembrane</keyword>